<evidence type="ECO:0000313" key="8">
    <source>
        <dbReference type="Proteomes" id="UP000193450"/>
    </source>
</evidence>
<keyword evidence="3 7" id="KW-0067">ATP-binding</keyword>
<dbReference type="AlphaFoldDB" id="A0A1X9N6N4"/>
<dbReference type="InterPro" id="IPR027417">
    <property type="entry name" value="P-loop_NTPase"/>
</dbReference>
<keyword evidence="4" id="KW-1278">Translocase</keyword>
<evidence type="ECO:0000256" key="5">
    <source>
        <dbReference type="ARBA" id="ARBA00037066"/>
    </source>
</evidence>
<proteinExistence type="predicted"/>
<keyword evidence="8" id="KW-1185">Reference proteome</keyword>
<comment type="function">
    <text evidence="5">Part of the ABC transporter complex HmuTUV involved in hemin import. Responsible for energy coupling to the transport system.</text>
</comment>
<dbReference type="EMBL" id="CP019343">
    <property type="protein sequence ID" value="ARN73758.1"/>
    <property type="molecule type" value="Genomic_DNA"/>
</dbReference>
<sequence>MLTLEQLQVSIEQHRLLDIDHFSLHEGEMFSVLGKNGAGKSTLFKAICGEMPITGKRYLHQRDIADWPKTVLAKHLAVLPQSSSLNFPFTVREVVALGLIPLSIGTRQGQHLVTEQLELTDTLRFADRSYLSLSGGERQRVHLARVLVQLSQAEQSPLLLLDEPTSAQDLGQQHQLLSLTKKLCHNNKVTALVIMHDLNLSMLYSDRVGILDSGRFSAMGPPAEVLTVETIAEQWGYRPQQFDGGPGLRVFI</sequence>
<evidence type="ECO:0000259" key="6">
    <source>
        <dbReference type="PROSITE" id="PS50893"/>
    </source>
</evidence>
<evidence type="ECO:0000256" key="2">
    <source>
        <dbReference type="ARBA" id="ARBA00022741"/>
    </source>
</evidence>
<keyword evidence="2" id="KW-0547">Nucleotide-binding</keyword>
<evidence type="ECO:0000256" key="4">
    <source>
        <dbReference type="ARBA" id="ARBA00022967"/>
    </source>
</evidence>
<keyword evidence="1" id="KW-0813">Transport</keyword>
<evidence type="ECO:0000313" key="7">
    <source>
        <dbReference type="EMBL" id="ARN73758.1"/>
    </source>
</evidence>
<dbReference type="RefSeq" id="WP_085757874.1">
    <property type="nucleotide sequence ID" value="NZ_CP019343.1"/>
</dbReference>
<dbReference type="Proteomes" id="UP000193450">
    <property type="component" value="Chromosome"/>
</dbReference>
<dbReference type="Pfam" id="PF00005">
    <property type="entry name" value="ABC_tran"/>
    <property type="match status" value="1"/>
</dbReference>
<gene>
    <name evidence="7" type="ORF">BST96_06285</name>
</gene>
<dbReference type="GO" id="GO:0005524">
    <property type="term" value="F:ATP binding"/>
    <property type="evidence" value="ECO:0007669"/>
    <property type="project" value="UniProtKB-KW"/>
</dbReference>
<dbReference type="KEGG" id="osg:BST96_06285"/>
<evidence type="ECO:0000256" key="1">
    <source>
        <dbReference type="ARBA" id="ARBA00022448"/>
    </source>
</evidence>
<dbReference type="STRING" id="716816.BST96_06285"/>
<dbReference type="OrthoDB" id="5292475at2"/>
<organism evidence="7 8">
    <name type="scientific">Oceanicoccus sagamiensis</name>
    <dbReference type="NCBI Taxonomy" id="716816"/>
    <lineage>
        <taxon>Bacteria</taxon>
        <taxon>Pseudomonadati</taxon>
        <taxon>Pseudomonadota</taxon>
        <taxon>Gammaproteobacteria</taxon>
        <taxon>Cellvibrionales</taxon>
        <taxon>Spongiibacteraceae</taxon>
        <taxon>Oceanicoccus</taxon>
    </lineage>
</organism>
<evidence type="ECO:0000256" key="3">
    <source>
        <dbReference type="ARBA" id="ARBA00022840"/>
    </source>
</evidence>
<dbReference type="PROSITE" id="PS50893">
    <property type="entry name" value="ABC_TRANSPORTER_2"/>
    <property type="match status" value="1"/>
</dbReference>
<dbReference type="InterPro" id="IPR003439">
    <property type="entry name" value="ABC_transporter-like_ATP-bd"/>
</dbReference>
<accession>A0A1X9N6N4</accession>
<name>A0A1X9N6N4_9GAMM</name>
<dbReference type="SMART" id="SM00382">
    <property type="entry name" value="AAA"/>
    <property type="match status" value="1"/>
</dbReference>
<dbReference type="InterPro" id="IPR003593">
    <property type="entry name" value="AAA+_ATPase"/>
</dbReference>
<dbReference type="Gene3D" id="3.40.50.300">
    <property type="entry name" value="P-loop containing nucleotide triphosphate hydrolases"/>
    <property type="match status" value="1"/>
</dbReference>
<dbReference type="SUPFAM" id="SSF52540">
    <property type="entry name" value="P-loop containing nucleoside triphosphate hydrolases"/>
    <property type="match status" value="1"/>
</dbReference>
<dbReference type="CDD" id="cd03214">
    <property type="entry name" value="ABC_Iron-Siderophores_B12_Hemin"/>
    <property type="match status" value="1"/>
</dbReference>
<dbReference type="NCBIfam" id="NF010068">
    <property type="entry name" value="PRK13548.1"/>
    <property type="match status" value="1"/>
</dbReference>
<dbReference type="GO" id="GO:0016887">
    <property type="term" value="F:ATP hydrolysis activity"/>
    <property type="evidence" value="ECO:0007669"/>
    <property type="project" value="InterPro"/>
</dbReference>
<protein>
    <submittedName>
        <fullName evidence="7">Heme ABC transporter ATP-binding protein</fullName>
    </submittedName>
</protein>
<dbReference type="PANTHER" id="PTHR42794:SF1">
    <property type="entry name" value="HEMIN IMPORT ATP-BINDING PROTEIN HMUV"/>
    <property type="match status" value="1"/>
</dbReference>
<feature type="domain" description="ABC transporter" evidence="6">
    <location>
        <begin position="2"/>
        <end position="238"/>
    </location>
</feature>
<reference evidence="7 8" key="1">
    <citation type="submission" date="2016-11" db="EMBL/GenBank/DDBJ databases">
        <title>Trade-off between light-utilization and light-protection in marine flavobacteria.</title>
        <authorList>
            <person name="Kumagai Y."/>
        </authorList>
    </citation>
    <scope>NUCLEOTIDE SEQUENCE [LARGE SCALE GENOMIC DNA]</scope>
    <source>
        <strain evidence="7 8">NBRC 107125</strain>
    </source>
</reference>
<dbReference type="PANTHER" id="PTHR42794">
    <property type="entry name" value="HEMIN IMPORT ATP-BINDING PROTEIN HMUV"/>
    <property type="match status" value="1"/>
</dbReference>